<reference evidence="6 7" key="1">
    <citation type="submission" date="2024-01" db="EMBL/GenBank/DDBJ databases">
        <title>The genome of the rayed Mediterranean limpet Patella caerulea (Linnaeus, 1758).</title>
        <authorList>
            <person name="Anh-Thu Weber A."/>
            <person name="Halstead-Nussloch G."/>
        </authorList>
    </citation>
    <scope>NUCLEOTIDE SEQUENCE [LARGE SCALE GENOMIC DNA]</scope>
    <source>
        <strain evidence="6">AATW-2023a</strain>
        <tissue evidence="6">Whole specimen</tissue>
    </source>
</reference>
<comment type="subcellular location">
    <subcellularLocation>
        <location evidence="1">Secreted</location>
    </subcellularLocation>
</comment>
<dbReference type="Proteomes" id="UP001347796">
    <property type="component" value="Unassembled WGS sequence"/>
</dbReference>
<dbReference type="GO" id="GO:0005615">
    <property type="term" value="C:extracellular space"/>
    <property type="evidence" value="ECO:0007669"/>
    <property type="project" value="TreeGrafter"/>
</dbReference>
<comment type="caution">
    <text evidence="6">The sequence shown here is derived from an EMBL/GenBank/DDBJ whole genome shotgun (WGS) entry which is preliminary data.</text>
</comment>
<keyword evidence="7" id="KW-1185">Reference proteome</keyword>
<proteinExistence type="inferred from homology"/>
<sequence length="176" mass="19752">MKMGMRQYILALLVFGMVQVTVGTELTAWVNGVHKNVNFECPPGETIVYVYGMIISSEDDRMWRINCAPKVTIGTCSWSGFSSTGANSNHQCSGNGALAGIRSYYDTASRDRRFAYRCCSVSSSSTVCSITNYLNSLDRHLEYGVPAINYVNGMATAFDSGTKDRRWQMYECRYRY</sequence>
<dbReference type="InterPro" id="IPR026645">
    <property type="entry name" value="Dermatopontin"/>
</dbReference>
<keyword evidence="5" id="KW-0732">Signal</keyword>
<evidence type="ECO:0000313" key="7">
    <source>
        <dbReference type="Proteomes" id="UP001347796"/>
    </source>
</evidence>
<dbReference type="AlphaFoldDB" id="A0AAN8KLJ7"/>
<name>A0AAN8KLJ7_PATCE</name>
<comment type="similarity">
    <text evidence="2">Belongs to the dermatopontin family.</text>
</comment>
<accession>A0AAN8KLJ7</accession>
<evidence type="ECO:0000256" key="1">
    <source>
        <dbReference type="ARBA" id="ARBA00004613"/>
    </source>
</evidence>
<dbReference type="PANTHER" id="PTHR15040:SF1">
    <property type="entry name" value="DERMATOPONTIN-LIKE ISOFORM X1"/>
    <property type="match status" value="1"/>
</dbReference>
<evidence type="ECO:0008006" key="8">
    <source>
        <dbReference type="Google" id="ProtNLM"/>
    </source>
</evidence>
<evidence type="ECO:0000256" key="5">
    <source>
        <dbReference type="SAM" id="SignalP"/>
    </source>
</evidence>
<dbReference type="GO" id="GO:0030199">
    <property type="term" value="P:collagen fibril organization"/>
    <property type="evidence" value="ECO:0007669"/>
    <property type="project" value="TreeGrafter"/>
</dbReference>
<dbReference type="GO" id="GO:0031012">
    <property type="term" value="C:extracellular matrix"/>
    <property type="evidence" value="ECO:0007669"/>
    <property type="project" value="TreeGrafter"/>
</dbReference>
<gene>
    <name evidence="6" type="ORF">SNE40_000563</name>
</gene>
<organism evidence="6 7">
    <name type="scientific">Patella caerulea</name>
    <name type="common">Rayed Mediterranean limpet</name>
    <dbReference type="NCBI Taxonomy" id="87958"/>
    <lineage>
        <taxon>Eukaryota</taxon>
        <taxon>Metazoa</taxon>
        <taxon>Spiralia</taxon>
        <taxon>Lophotrochozoa</taxon>
        <taxon>Mollusca</taxon>
        <taxon>Gastropoda</taxon>
        <taxon>Patellogastropoda</taxon>
        <taxon>Patelloidea</taxon>
        <taxon>Patellidae</taxon>
        <taxon>Patella</taxon>
    </lineage>
</organism>
<dbReference type="Pfam" id="PF14704">
    <property type="entry name" value="DERM"/>
    <property type="match status" value="1"/>
</dbReference>
<keyword evidence="4" id="KW-1015">Disulfide bond</keyword>
<feature type="chain" id="PRO_5042972003" description="Dermatopontin" evidence="5">
    <location>
        <begin position="24"/>
        <end position="176"/>
    </location>
</feature>
<evidence type="ECO:0000256" key="4">
    <source>
        <dbReference type="ARBA" id="ARBA00023157"/>
    </source>
</evidence>
<evidence type="ECO:0000256" key="2">
    <source>
        <dbReference type="ARBA" id="ARBA00008712"/>
    </source>
</evidence>
<evidence type="ECO:0000313" key="6">
    <source>
        <dbReference type="EMBL" id="KAK6195048.1"/>
    </source>
</evidence>
<dbReference type="EMBL" id="JAZGQO010000001">
    <property type="protein sequence ID" value="KAK6195048.1"/>
    <property type="molecule type" value="Genomic_DNA"/>
</dbReference>
<keyword evidence="3" id="KW-0964">Secreted</keyword>
<dbReference type="PANTHER" id="PTHR15040">
    <property type="entry name" value="DERMATOPONTIN-RELATED"/>
    <property type="match status" value="1"/>
</dbReference>
<protein>
    <recommendedName>
        <fullName evidence="8">Dermatopontin</fullName>
    </recommendedName>
</protein>
<feature type="signal peptide" evidence="5">
    <location>
        <begin position="1"/>
        <end position="23"/>
    </location>
</feature>
<evidence type="ECO:0000256" key="3">
    <source>
        <dbReference type="ARBA" id="ARBA00022525"/>
    </source>
</evidence>